<feature type="domain" description="CLEC16A/TT9 C-terminal" evidence="5">
    <location>
        <begin position="443"/>
        <end position="938"/>
    </location>
</feature>
<dbReference type="GO" id="GO:1901096">
    <property type="term" value="P:regulation of autophagosome maturation"/>
    <property type="evidence" value="ECO:0007669"/>
    <property type="project" value="TreeGrafter"/>
</dbReference>
<feature type="compositionally biased region" description="Polar residues" evidence="3">
    <location>
        <begin position="969"/>
        <end position="984"/>
    </location>
</feature>
<feature type="region of interest" description="Disordered" evidence="3">
    <location>
        <begin position="832"/>
        <end position="860"/>
    </location>
</feature>
<dbReference type="InterPro" id="IPR045820">
    <property type="entry name" value="CLEC16A/TT9_C"/>
</dbReference>
<dbReference type="GO" id="GO:0007034">
    <property type="term" value="P:vacuolar transport"/>
    <property type="evidence" value="ECO:0007669"/>
    <property type="project" value="TreeGrafter"/>
</dbReference>
<dbReference type="OrthoDB" id="294052at2759"/>
<dbReference type="RefSeq" id="XP_016973424.2">
    <property type="nucleotide sequence ID" value="XM_017117935.2"/>
</dbReference>
<dbReference type="PANTHER" id="PTHR21481">
    <property type="entry name" value="PROTEIN CLEC16A"/>
    <property type="match status" value="1"/>
</dbReference>
<dbReference type="RefSeq" id="XP_016973424.1">
    <property type="nucleotide sequence ID" value="XM_017117935.1"/>
</dbReference>
<sequence length="998" mass="111722">MFRSRSWFGGPWGGRPKNRLSLEHLKYLYSILEKNTTVSESNRGLLVESLRCIAEILIWGDQHDSLVFDFFLEKNMLSYFLHIMRQKSGGSSFVCVQLLQTLNILFENIRNETSLYYLLSNNHVNSIMVHKFDFSDEDVMGYYILFLKTLSLKLNTHTIHFFYNEHTNDFPLYTEAIKFFNHPESMVRIAVRTISLNVYKVQNSSMLRFIRDKTAAPYFSNLVWFIGKHILELDTCVRTDIDHQSNQKLSNLVAEHLDHLHYLSDILLLDIKDLNAVLTEHLLHKLFVPLYIFSLTPAPPPPSLAVVTQNLAAVLNRNVDIDIQEMHNPRVSSIVALFLLSLVFLVVSHAPLVHALAWVILNGDHSVFKEGAAEILNSYVEHREVVVPGFGEPNESLEQALDTVTGQSSAASYALSEDSGVESSSPAATELDSQADAVEDEQTKLRNITDEEKQLLQKSSSSAKSDFGEVAKPFLDTVLHALDCTENDYLALLSLCLIYAMSHNRDGIKNEWFEQVLAKSTRGPFSYKTAIIEHLLNIITQSSQPSSRIRLITVEIALELLVTFTRPSSDETRCITVAQQDLLFSARNQSMAVLRNFYKSEDIFLDLFEDEYNEMRKAQLNVEFLCMDSTILLPPTGTPLTGINFTRRLPCGEVEKARRAIRVYFLLRRTCQKFLNEKESLLPLTNVVNLVQVENVLDLNNSDLIACTVVAKDSSKQRRFLVIDALQLILVEPDAKLLGWGVAKFVGFLQDVEVQGDKDDSRCLHITVHRGGVTHNRTPLLSAKFLFDDHIRCMAAKQRLTKGRSKARQKKMYQIAQLIEIPGQMDSPVFAVGGTMATSSGGGSGNSSGSSSRSSHHRPMFTANRVPGFAAVLRGNNSAGVSRTQMAQNRSIEGSEEIPLEDFQHSRNNSPHSLGNPSPASRSHTPIRVLHYDQISVHSGSPREATLVGTNALLSQLNGLAREVIPVQSSEETSFIGSDGNDSTGGPEGRRRGAIETV</sequence>
<feature type="compositionally biased region" description="Polar residues" evidence="3">
    <location>
        <begin position="906"/>
        <end position="924"/>
    </location>
</feature>
<gene>
    <name evidence="6" type="primary">LOC108040451</name>
</gene>
<comment type="similarity">
    <text evidence="1">Belongs to the CLEC16A/gop-1 family.</text>
</comment>
<evidence type="ECO:0000313" key="6">
    <source>
        <dbReference type="RefSeq" id="XP_016973424.1"/>
    </source>
</evidence>
<feature type="region of interest" description="Disordered" evidence="3">
    <location>
        <begin position="416"/>
        <end position="439"/>
    </location>
</feature>
<feature type="domain" description="CLEC16A/TT9 C-terminal" evidence="5">
    <location>
        <begin position="247"/>
        <end position="403"/>
    </location>
</feature>
<evidence type="ECO:0000259" key="5">
    <source>
        <dbReference type="Pfam" id="PF19439"/>
    </source>
</evidence>
<feature type="compositionally biased region" description="Basic and acidic residues" evidence="3">
    <location>
        <begin position="988"/>
        <end position="998"/>
    </location>
</feature>
<dbReference type="InterPro" id="IPR019155">
    <property type="entry name" value="CLEC16A/TT9_N"/>
</dbReference>
<dbReference type="GO" id="GO:0005794">
    <property type="term" value="C:Golgi apparatus"/>
    <property type="evidence" value="ECO:0007669"/>
    <property type="project" value="TreeGrafter"/>
</dbReference>
<evidence type="ECO:0000256" key="1">
    <source>
        <dbReference type="ARBA" id="ARBA00006441"/>
    </source>
</evidence>
<dbReference type="AlphaFoldDB" id="A0A6P4EA52"/>
<protein>
    <submittedName>
        <fullName evidence="6">Protein CLEC16A isoform X3</fullName>
    </submittedName>
</protein>
<accession>A0A6P4EA52</accession>
<dbReference type="PANTHER" id="PTHR21481:SF0">
    <property type="entry name" value="PROTEIN CLEC16A"/>
    <property type="match status" value="1"/>
</dbReference>
<name>A0A6P4EA52_DRORH</name>
<feature type="domain" description="FPL" evidence="4">
    <location>
        <begin position="50"/>
        <end position="199"/>
    </location>
</feature>
<dbReference type="Pfam" id="PF09758">
    <property type="entry name" value="FPL"/>
    <property type="match status" value="1"/>
</dbReference>
<dbReference type="Pfam" id="PF19439">
    <property type="entry name" value="CLEC16A_C"/>
    <property type="match status" value="2"/>
</dbReference>
<evidence type="ECO:0000256" key="3">
    <source>
        <dbReference type="SAM" id="MobiDB-lite"/>
    </source>
</evidence>
<keyword evidence="2" id="KW-0072">Autophagy</keyword>
<dbReference type="GO" id="GO:0016197">
    <property type="term" value="P:endosomal transport"/>
    <property type="evidence" value="ECO:0007669"/>
    <property type="project" value="TreeGrafter"/>
</dbReference>
<dbReference type="GO" id="GO:0005770">
    <property type="term" value="C:late endosome"/>
    <property type="evidence" value="ECO:0007669"/>
    <property type="project" value="TreeGrafter"/>
</dbReference>
<dbReference type="GO" id="GO:0006914">
    <property type="term" value="P:autophagy"/>
    <property type="evidence" value="ECO:0007669"/>
    <property type="project" value="UniProtKB-KW"/>
</dbReference>
<feature type="region of interest" description="Disordered" evidence="3">
    <location>
        <begin position="969"/>
        <end position="998"/>
    </location>
</feature>
<feature type="region of interest" description="Disordered" evidence="3">
    <location>
        <begin position="903"/>
        <end position="924"/>
    </location>
</feature>
<reference evidence="6" key="1">
    <citation type="submission" date="2025-08" db="UniProtKB">
        <authorList>
            <consortium name="RefSeq"/>
        </authorList>
    </citation>
    <scope>IDENTIFICATION</scope>
</reference>
<proteinExistence type="inferred from homology"/>
<dbReference type="InterPro" id="IPR039272">
    <property type="entry name" value="CLEC16A/TT9"/>
</dbReference>
<evidence type="ECO:0000259" key="4">
    <source>
        <dbReference type="Pfam" id="PF09758"/>
    </source>
</evidence>
<organism evidence="6">
    <name type="scientific">Drosophila rhopaloa</name>
    <name type="common">Fruit fly</name>
    <dbReference type="NCBI Taxonomy" id="1041015"/>
    <lineage>
        <taxon>Eukaryota</taxon>
        <taxon>Metazoa</taxon>
        <taxon>Ecdysozoa</taxon>
        <taxon>Arthropoda</taxon>
        <taxon>Hexapoda</taxon>
        <taxon>Insecta</taxon>
        <taxon>Pterygota</taxon>
        <taxon>Neoptera</taxon>
        <taxon>Endopterygota</taxon>
        <taxon>Diptera</taxon>
        <taxon>Brachycera</taxon>
        <taxon>Muscomorpha</taxon>
        <taxon>Ephydroidea</taxon>
        <taxon>Drosophilidae</taxon>
        <taxon>Drosophila</taxon>
        <taxon>Sophophora</taxon>
    </lineage>
</organism>
<evidence type="ECO:0000256" key="2">
    <source>
        <dbReference type="ARBA" id="ARBA00023006"/>
    </source>
</evidence>